<dbReference type="Gene3D" id="1.25.40.20">
    <property type="entry name" value="Ankyrin repeat-containing domain"/>
    <property type="match status" value="3"/>
</dbReference>
<dbReference type="PANTHER" id="PTHR24173:SF85">
    <property type="entry name" value="PROTEIN FEM-1 HOMOLOG CG6966"/>
    <property type="match status" value="1"/>
</dbReference>
<dbReference type="InParanoid" id="A0A7R8V673"/>
<feature type="repeat" description="ANK" evidence="7">
    <location>
        <begin position="537"/>
        <end position="571"/>
    </location>
</feature>
<protein>
    <recommendedName>
        <fullName evidence="10">Protein fem-1 homolog CG6966</fullName>
    </recommendedName>
</protein>
<evidence type="ECO:0008006" key="10">
    <source>
        <dbReference type="Google" id="ProtNLM"/>
    </source>
</evidence>
<dbReference type="FunCoup" id="A0A7R8V673">
    <property type="interactions" value="137"/>
</dbReference>
<dbReference type="PROSITE" id="PS50297">
    <property type="entry name" value="ANK_REP_REGION"/>
    <property type="match status" value="5"/>
</dbReference>
<comment type="pathway">
    <text evidence="1">Protein modification; protein ubiquitination.</text>
</comment>
<sequence length="627" mass="69502">MDYKVLVFNAARDNNLVQLKSCFYGRSQAEICMLVSAKTGGATPLVIACRHGHYDIVDFLLTKCNADAEQVGSVTFDGETIEDAPPLWCAAAAGHLGIVKLLVKRKANVNSTTRTNSTPLRAACFDGHFEIVKYLIKSGADFEVANRHGHTCLMIACYKGHYRIAEYLLSLKANVNRRSVKGNTALHDCAESGSLEILKLLLEHGATMDVDSYGMTPLLAASVTGHLPIVEHLITLPTVKRQDRIAALELLAATYVDKKRDMLSALSLWRRAMVERYGQVPKIPKIINEPIAAYDYAVEFNDINALDDLAMDPDEMRMQALVIRERILGPAHPDTSYYIRYRGAHYADAGRFDRCIELWTYALTMQQSILEPLSPMTQSSLLSFAELFSFMSGQAGRPVTRGRVVPPIETDDMLLIFGKAVQEVELGQKMFESLPDSEQDQNALSRVLVSALHLACLLARLVDDKDCCKLVKQRILSAIYKLISLKVVFRSGRTALHLACYREAALVGRYPECQFPSAQLAKALLMVGADPNAKDEAGNTPLHLAALSRPCNKSLAQTLLEHGAHLDTTNADGDTFETLLQNQRIHDIINPVKYTRLSCLAARAVKKHGIPYANRVPRTLHDFIETH</sequence>
<keyword evidence="9" id="KW-1185">Reference proteome</keyword>
<dbReference type="FunFam" id="1.25.40.10:FF:000104">
    <property type="entry name" value="Fem-1 homolog c (C.elegans)"/>
    <property type="match status" value="1"/>
</dbReference>
<feature type="repeat" description="ANK" evidence="7">
    <location>
        <begin position="148"/>
        <end position="180"/>
    </location>
</feature>
<keyword evidence="3" id="KW-0833">Ubl conjugation pathway</keyword>
<feature type="repeat" description="ANK" evidence="7">
    <location>
        <begin position="82"/>
        <end position="114"/>
    </location>
</feature>
<dbReference type="OrthoDB" id="4429489at2759"/>
<evidence type="ECO:0000256" key="1">
    <source>
        <dbReference type="ARBA" id="ARBA00004906"/>
    </source>
</evidence>
<comment type="similarity">
    <text evidence="6">Belongs to the fem-1 family.</text>
</comment>
<dbReference type="Pfam" id="PF13637">
    <property type="entry name" value="Ank_4"/>
    <property type="match status" value="1"/>
</dbReference>
<keyword evidence="5 7" id="KW-0040">ANK repeat</keyword>
<evidence type="ECO:0000313" key="8">
    <source>
        <dbReference type="EMBL" id="CAD7093650.1"/>
    </source>
</evidence>
<feature type="repeat" description="ANK" evidence="7">
    <location>
        <begin position="40"/>
        <end position="61"/>
    </location>
</feature>
<evidence type="ECO:0000256" key="3">
    <source>
        <dbReference type="ARBA" id="ARBA00022786"/>
    </source>
</evidence>
<dbReference type="EMBL" id="LR899014">
    <property type="protein sequence ID" value="CAD7093650.1"/>
    <property type="molecule type" value="Genomic_DNA"/>
</dbReference>
<dbReference type="InterPro" id="IPR002110">
    <property type="entry name" value="Ankyrin_rpt"/>
</dbReference>
<gene>
    <name evidence="8" type="ORF">HERILL_LOCUS15924</name>
</gene>
<evidence type="ECO:0000256" key="4">
    <source>
        <dbReference type="ARBA" id="ARBA00022803"/>
    </source>
</evidence>
<dbReference type="Pfam" id="PF13606">
    <property type="entry name" value="Ank_3"/>
    <property type="match status" value="1"/>
</dbReference>
<dbReference type="PRINTS" id="PR01415">
    <property type="entry name" value="ANKYRIN"/>
</dbReference>
<feature type="repeat" description="ANK" evidence="7">
    <location>
        <begin position="181"/>
        <end position="213"/>
    </location>
</feature>
<proteinExistence type="inferred from homology"/>
<feature type="repeat" description="ANK" evidence="7">
    <location>
        <begin position="115"/>
        <end position="147"/>
    </location>
</feature>
<dbReference type="Proteomes" id="UP000594454">
    <property type="component" value="Chromosome 6"/>
</dbReference>
<keyword evidence="4" id="KW-0802">TPR repeat</keyword>
<dbReference type="InterPro" id="IPR036770">
    <property type="entry name" value="Ankyrin_rpt-contain_sf"/>
</dbReference>
<dbReference type="Gene3D" id="1.25.40.10">
    <property type="entry name" value="Tetratricopeptide repeat domain"/>
    <property type="match status" value="1"/>
</dbReference>
<dbReference type="SMART" id="SM00248">
    <property type="entry name" value="ANK"/>
    <property type="match status" value="8"/>
</dbReference>
<dbReference type="Pfam" id="PF12796">
    <property type="entry name" value="Ank_2"/>
    <property type="match status" value="1"/>
</dbReference>
<evidence type="ECO:0000256" key="7">
    <source>
        <dbReference type="PROSITE-ProRule" id="PRU00023"/>
    </source>
</evidence>
<evidence type="ECO:0000256" key="5">
    <source>
        <dbReference type="ARBA" id="ARBA00023043"/>
    </source>
</evidence>
<evidence type="ECO:0000256" key="2">
    <source>
        <dbReference type="ARBA" id="ARBA00022737"/>
    </source>
</evidence>
<keyword evidence="2" id="KW-0677">Repeat</keyword>
<dbReference type="SUPFAM" id="SSF48403">
    <property type="entry name" value="Ankyrin repeat"/>
    <property type="match status" value="2"/>
</dbReference>
<feature type="repeat" description="ANK" evidence="7">
    <location>
        <begin position="491"/>
        <end position="536"/>
    </location>
</feature>
<dbReference type="AlphaFoldDB" id="A0A7R8V673"/>
<dbReference type="PROSITE" id="PS50088">
    <property type="entry name" value="ANK_REPEAT"/>
    <property type="match status" value="7"/>
</dbReference>
<dbReference type="PANTHER" id="PTHR24173">
    <property type="entry name" value="ANKYRIN REPEAT CONTAINING"/>
    <property type="match status" value="1"/>
</dbReference>
<evidence type="ECO:0000256" key="6">
    <source>
        <dbReference type="ARBA" id="ARBA00038500"/>
    </source>
</evidence>
<organism evidence="8 9">
    <name type="scientific">Hermetia illucens</name>
    <name type="common">Black soldier fly</name>
    <dbReference type="NCBI Taxonomy" id="343691"/>
    <lineage>
        <taxon>Eukaryota</taxon>
        <taxon>Metazoa</taxon>
        <taxon>Ecdysozoa</taxon>
        <taxon>Arthropoda</taxon>
        <taxon>Hexapoda</taxon>
        <taxon>Insecta</taxon>
        <taxon>Pterygota</taxon>
        <taxon>Neoptera</taxon>
        <taxon>Endopterygota</taxon>
        <taxon>Diptera</taxon>
        <taxon>Brachycera</taxon>
        <taxon>Stratiomyomorpha</taxon>
        <taxon>Stratiomyidae</taxon>
        <taxon>Hermetiinae</taxon>
        <taxon>Hermetia</taxon>
    </lineage>
</organism>
<accession>A0A7R8V673</accession>
<reference evidence="8 9" key="1">
    <citation type="submission" date="2020-11" db="EMBL/GenBank/DDBJ databases">
        <authorList>
            <person name="Wallbank WR R."/>
            <person name="Pardo Diaz C."/>
            <person name="Kozak K."/>
            <person name="Martin S."/>
            <person name="Jiggins C."/>
            <person name="Moest M."/>
            <person name="Warren A I."/>
            <person name="Generalovic N T."/>
            <person name="Byers J.R.P. K."/>
            <person name="Montejo-Kovacevich G."/>
            <person name="Yen C E."/>
        </authorList>
    </citation>
    <scope>NUCLEOTIDE SEQUENCE [LARGE SCALE GENOMIC DNA]</scope>
</reference>
<dbReference type="Pfam" id="PF00023">
    <property type="entry name" value="Ank"/>
    <property type="match status" value="2"/>
</dbReference>
<evidence type="ECO:0000313" key="9">
    <source>
        <dbReference type="Proteomes" id="UP000594454"/>
    </source>
</evidence>
<name>A0A7R8V673_HERIL</name>
<dbReference type="InterPro" id="IPR011990">
    <property type="entry name" value="TPR-like_helical_dom_sf"/>
</dbReference>